<dbReference type="InterPro" id="IPR050121">
    <property type="entry name" value="Cytochrome_P450_monoxygenase"/>
</dbReference>
<dbReference type="EMBL" id="JASNWA010000004">
    <property type="protein sequence ID" value="KAK3176898.1"/>
    <property type="molecule type" value="Genomic_DNA"/>
</dbReference>
<evidence type="ECO:0000256" key="2">
    <source>
        <dbReference type="ARBA" id="ARBA00010617"/>
    </source>
</evidence>
<keyword evidence="6" id="KW-1185">Reference proteome</keyword>
<evidence type="ECO:0000313" key="6">
    <source>
        <dbReference type="Proteomes" id="UP001276659"/>
    </source>
</evidence>
<protein>
    <recommendedName>
        <fullName evidence="7">Cytochrome P450</fullName>
    </recommendedName>
</protein>
<dbReference type="InterPro" id="IPR002403">
    <property type="entry name" value="Cyt_P450_E_grp-IV"/>
</dbReference>
<dbReference type="Pfam" id="PF00067">
    <property type="entry name" value="p450"/>
    <property type="match status" value="1"/>
</dbReference>
<name>A0AAD9ZE92_9LECA</name>
<dbReference type="Proteomes" id="UP001276659">
    <property type="component" value="Unassembled WGS sequence"/>
</dbReference>
<dbReference type="GO" id="GO:0005506">
    <property type="term" value="F:iron ion binding"/>
    <property type="evidence" value="ECO:0007669"/>
    <property type="project" value="InterPro"/>
</dbReference>
<comment type="cofactor">
    <cofactor evidence="1">
        <name>heme</name>
        <dbReference type="ChEBI" id="CHEBI:30413"/>
    </cofactor>
</comment>
<evidence type="ECO:0000256" key="1">
    <source>
        <dbReference type="ARBA" id="ARBA00001971"/>
    </source>
</evidence>
<accession>A0AAD9ZE92</accession>
<dbReference type="Gene3D" id="1.10.630.10">
    <property type="entry name" value="Cytochrome P450"/>
    <property type="match status" value="1"/>
</dbReference>
<dbReference type="GO" id="GO:0004497">
    <property type="term" value="F:monooxygenase activity"/>
    <property type="evidence" value="ECO:0007669"/>
    <property type="project" value="InterPro"/>
</dbReference>
<dbReference type="GO" id="GO:0016705">
    <property type="term" value="F:oxidoreductase activity, acting on paired donors, with incorporation or reduction of molecular oxygen"/>
    <property type="evidence" value="ECO:0007669"/>
    <property type="project" value="InterPro"/>
</dbReference>
<organism evidence="5 6">
    <name type="scientific">Lepraria neglecta</name>
    <dbReference type="NCBI Taxonomy" id="209136"/>
    <lineage>
        <taxon>Eukaryota</taxon>
        <taxon>Fungi</taxon>
        <taxon>Dikarya</taxon>
        <taxon>Ascomycota</taxon>
        <taxon>Pezizomycotina</taxon>
        <taxon>Lecanoromycetes</taxon>
        <taxon>OSLEUM clade</taxon>
        <taxon>Lecanoromycetidae</taxon>
        <taxon>Lecanorales</taxon>
        <taxon>Lecanorineae</taxon>
        <taxon>Stereocaulaceae</taxon>
        <taxon>Lepraria</taxon>
    </lineage>
</organism>
<evidence type="ECO:0000256" key="3">
    <source>
        <dbReference type="ARBA" id="ARBA00022723"/>
    </source>
</evidence>
<dbReference type="AlphaFoldDB" id="A0AAD9ZE92"/>
<reference evidence="5" key="1">
    <citation type="submission" date="2022-11" db="EMBL/GenBank/DDBJ databases">
        <title>Chromosomal genome sequence assembly and mating type (MAT) locus characterization of the leprose asexual lichenized fungus Lepraria neglecta (Nyl.) Erichsen.</title>
        <authorList>
            <person name="Allen J.L."/>
            <person name="Pfeffer B."/>
        </authorList>
    </citation>
    <scope>NUCLEOTIDE SEQUENCE</scope>
    <source>
        <strain evidence="5">Allen 5258</strain>
    </source>
</reference>
<dbReference type="PANTHER" id="PTHR24305:SF166">
    <property type="entry name" value="CYTOCHROME P450 12A4, MITOCHONDRIAL-RELATED"/>
    <property type="match status" value="1"/>
</dbReference>
<keyword evidence="4" id="KW-0408">Iron</keyword>
<proteinExistence type="inferred from homology"/>
<dbReference type="PANTHER" id="PTHR24305">
    <property type="entry name" value="CYTOCHROME P450"/>
    <property type="match status" value="1"/>
</dbReference>
<sequence length="484" mass="54338">MDLGPISFKDSFARPYQVTAGEPEVTRTGKYLSSSSNHLQKPAIFIDDVREVKDILSTRTREFDRSPKSQRTFRPLLPHCSLVKATGADFKGQRHLWEGLMGTSFLRRVAAPKMHRAALELVELLKAKAVVADGRPIYFFGDFDLAAFDVIWKVIFGVELNGIRGERDGTVEAAKDMDQPVSKDSVAIMPVVPKPDMYNIICFAIQSVERTFISFFQPLHHWLIRQSPDYKQKWALKNRIVDGILSGTRSQLEHLSAKQLAECDETSAAVMGVHRQLLAERGELGNLAAPTQQEIHDELLMLLIAGHETKAGTLSWAAKFLTDNPEKQDRLRAALLNAYSNGVQPSAEEILTNSIPYMDACMEETLRVGKITFRLARIAVTDTEVLSYRIPEGASVTLNPYVGGKPLDIPEELRSKTSRQSKDNFQSHWDPEGKTLVLQEFRITLTILVLNFKFGAPPGELASMAAHQRILRVPRYCYFRLSAL</sequence>
<dbReference type="InterPro" id="IPR001128">
    <property type="entry name" value="Cyt_P450"/>
</dbReference>
<evidence type="ECO:0000313" key="5">
    <source>
        <dbReference type="EMBL" id="KAK3176898.1"/>
    </source>
</evidence>
<gene>
    <name evidence="5" type="ORF">OEA41_008224</name>
</gene>
<evidence type="ECO:0008006" key="7">
    <source>
        <dbReference type="Google" id="ProtNLM"/>
    </source>
</evidence>
<comment type="caution">
    <text evidence="5">The sequence shown here is derived from an EMBL/GenBank/DDBJ whole genome shotgun (WGS) entry which is preliminary data.</text>
</comment>
<dbReference type="SUPFAM" id="SSF48264">
    <property type="entry name" value="Cytochrome P450"/>
    <property type="match status" value="1"/>
</dbReference>
<comment type="similarity">
    <text evidence="2">Belongs to the cytochrome P450 family.</text>
</comment>
<evidence type="ECO:0000256" key="4">
    <source>
        <dbReference type="ARBA" id="ARBA00023004"/>
    </source>
</evidence>
<keyword evidence="3" id="KW-0479">Metal-binding</keyword>
<dbReference type="PRINTS" id="PR00465">
    <property type="entry name" value="EP450IV"/>
</dbReference>
<dbReference type="GO" id="GO:0020037">
    <property type="term" value="F:heme binding"/>
    <property type="evidence" value="ECO:0007669"/>
    <property type="project" value="InterPro"/>
</dbReference>
<dbReference type="InterPro" id="IPR036396">
    <property type="entry name" value="Cyt_P450_sf"/>
</dbReference>